<sequence length="47" mass="5107">MTHCWSGRLSGAVSRARRLLKYGTGPDTTRDDEVRATDLLTGCAVVL</sequence>
<gene>
    <name evidence="1" type="ORF">I553_1766</name>
</gene>
<accession>X8DLI0</accession>
<proteinExistence type="predicted"/>
<dbReference type="AlphaFoldDB" id="X8DLI0"/>
<evidence type="ECO:0000313" key="1">
    <source>
        <dbReference type="EMBL" id="EUA68578.1"/>
    </source>
</evidence>
<name>X8DLI0_MYCXE</name>
<dbReference type="EMBL" id="JAOB01000013">
    <property type="protein sequence ID" value="EUA68578.1"/>
    <property type="molecule type" value="Genomic_DNA"/>
</dbReference>
<protein>
    <submittedName>
        <fullName evidence="1">Uncharacterized protein</fullName>
    </submittedName>
</protein>
<organism evidence="1">
    <name type="scientific">Mycobacterium xenopi 4042</name>
    <dbReference type="NCBI Taxonomy" id="1299334"/>
    <lineage>
        <taxon>Bacteria</taxon>
        <taxon>Bacillati</taxon>
        <taxon>Actinomycetota</taxon>
        <taxon>Actinomycetes</taxon>
        <taxon>Mycobacteriales</taxon>
        <taxon>Mycobacteriaceae</taxon>
        <taxon>Mycobacterium</taxon>
    </lineage>
</organism>
<reference evidence="1" key="1">
    <citation type="submission" date="2014-01" db="EMBL/GenBank/DDBJ databases">
        <authorList>
            <person name="Brown-Elliot B."/>
            <person name="Wallace R."/>
            <person name="Lenaerts A."/>
            <person name="Ordway D."/>
            <person name="DeGroote M.A."/>
            <person name="Parker T."/>
            <person name="Sizemore C."/>
            <person name="Tallon L.J."/>
            <person name="Sadzewicz L.K."/>
            <person name="Sengamalay N."/>
            <person name="Fraser C.M."/>
            <person name="Hine E."/>
            <person name="Shefchek K.A."/>
            <person name="Das S.P."/>
            <person name="Tettelin H."/>
        </authorList>
    </citation>
    <scope>NUCLEOTIDE SEQUENCE [LARGE SCALE GENOMIC DNA]</scope>
    <source>
        <strain evidence="1">4042</strain>
    </source>
</reference>
<comment type="caution">
    <text evidence="1">The sequence shown here is derived from an EMBL/GenBank/DDBJ whole genome shotgun (WGS) entry which is preliminary data.</text>
</comment>